<accession>A0ABX4EVD8</accession>
<evidence type="ECO:0000313" key="1">
    <source>
        <dbReference type="EMBL" id="OZI57871.1"/>
    </source>
</evidence>
<dbReference type="Proteomes" id="UP000216354">
    <property type="component" value="Unassembled WGS sequence"/>
</dbReference>
<evidence type="ECO:0000313" key="2">
    <source>
        <dbReference type="Proteomes" id="UP000216354"/>
    </source>
</evidence>
<comment type="caution">
    <text evidence="1">The sequence shown here is derived from an EMBL/GenBank/DDBJ whole genome shotgun (WGS) entry which is preliminary data.</text>
</comment>
<proteinExistence type="predicted"/>
<reference evidence="1 2" key="1">
    <citation type="submission" date="2017-05" db="EMBL/GenBank/DDBJ databases">
        <title>Complete and WGS of Bordetella genogroups.</title>
        <authorList>
            <person name="Spilker T."/>
            <person name="Lipuma J."/>
        </authorList>
    </citation>
    <scope>NUCLEOTIDE SEQUENCE [LARGE SCALE GENOMIC DNA]</scope>
    <source>
        <strain evidence="1 2">AU9795</strain>
    </source>
</reference>
<keyword evidence="2" id="KW-1185">Reference proteome</keyword>
<name>A0ABX4EVD8_9BORD</name>
<dbReference type="RefSeq" id="WP_094832702.1">
    <property type="nucleotide sequence ID" value="NZ_NEVR01000005.1"/>
</dbReference>
<protein>
    <recommendedName>
        <fullName evidence="3">Phage tail tape measure protein</fullName>
    </recommendedName>
</protein>
<dbReference type="EMBL" id="NEVR01000005">
    <property type="protein sequence ID" value="OZI57871.1"/>
    <property type="molecule type" value="Genomic_DNA"/>
</dbReference>
<evidence type="ECO:0008006" key="3">
    <source>
        <dbReference type="Google" id="ProtNLM"/>
    </source>
</evidence>
<gene>
    <name evidence="1" type="ORF">CAL27_20955</name>
</gene>
<sequence length="523" mass="53963">MAASVTINFETLDEASANFSRALRTLTGSLEVAARHIENAMRRVGPAAQAGGPPSQAGGGGGILNSAIGFTGAMADVQVMAKAMGTTTGNLKSIAKIAGDAGISAADLQARLSGVRETLETRPAAVAALKDLGIEVDNKTGLRDTVRILADLGKAMASVSPAQAKAYAENLGIDPGVVRLLRDDGTRAQLHDLIIKNAAHDTFAEAAQNAKGAIGDIGDAVDRAGSILGSGFMQPVADAMKRFADTAERRLPELADTLAVFPEIAGFLSGKVVDLGTVLLEVVGKVNEATGGISTYLGLAATTSTGRAVLGRAAASGWSLGRAALAVPGVGAGVALGGVVGAAGAFRHYKRNTEEGTQATIDDIDDRIAELNTLISLEADNPRAVKRYQDEINQRLKARGETHDRLLAIREKNALPVDALLLEGSMHRSVIGGLGLDMDQRSADGLTADPSLWGQAAARSLGSDPTADPNRMMLIRDPISINSTNNITVSGVLDPQAVAQHIAAVQIEVNNNLMRSNTGGQVA</sequence>
<organism evidence="1 2">
    <name type="scientific">Bordetella genomosp. 1</name>
    <dbReference type="NCBI Taxonomy" id="1395607"/>
    <lineage>
        <taxon>Bacteria</taxon>
        <taxon>Pseudomonadati</taxon>
        <taxon>Pseudomonadota</taxon>
        <taxon>Betaproteobacteria</taxon>
        <taxon>Burkholderiales</taxon>
        <taxon>Alcaligenaceae</taxon>
        <taxon>Bordetella</taxon>
    </lineage>
</organism>